<dbReference type="Proteomes" id="UP000789901">
    <property type="component" value="Unassembled WGS sequence"/>
</dbReference>
<organism evidence="1 2">
    <name type="scientific">Gigaspora margarita</name>
    <dbReference type="NCBI Taxonomy" id="4874"/>
    <lineage>
        <taxon>Eukaryota</taxon>
        <taxon>Fungi</taxon>
        <taxon>Fungi incertae sedis</taxon>
        <taxon>Mucoromycota</taxon>
        <taxon>Glomeromycotina</taxon>
        <taxon>Glomeromycetes</taxon>
        <taxon>Diversisporales</taxon>
        <taxon>Gigasporaceae</taxon>
        <taxon>Gigaspora</taxon>
    </lineage>
</organism>
<evidence type="ECO:0000313" key="1">
    <source>
        <dbReference type="EMBL" id="CAG8847137.1"/>
    </source>
</evidence>
<feature type="non-terminal residue" evidence="1">
    <location>
        <position position="125"/>
    </location>
</feature>
<comment type="caution">
    <text evidence="1">The sequence shown here is derived from an EMBL/GenBank/DDBJ whole genome shotgun (WGS) entry which is preliminary data.</text>
</comment>
<sequence length="125" mass="14492">MGRASSFKNKKIFEGLYYIMVQIADREQHKKGLQNLNYSYQFSDFLVILASLSPRAYNIFQQNLARHNTKIKERLGFFSLFGCIVGSILSTESTRVSTYEDIHQVVDMIKSRNAIASQVWIYLLQ</sequence>
<protein>
    <submittedName>
        <fullName evidence="1">24090_t:CDS:1</fullName>
    </submittedName>
</protein>
<name>A0ABN7X3C5_GIGMA</name>
<accession>A0ABN7X3C5</accession>
<proteinExistence type="predicted"/>
<reference evidence="1 2" key="1">
    <citation type="submission" date="2021-06" db="EMBL/GenBank/DDBJ databases">
        <authorList>
            <person name="Kallberg Y."/>
            <person name="Tangrot J."/>
            <person name="Rosling A."/>
        </authorList>
    </citation>
    <scope>NUCLEOTIDE SEQUENCE [LARGE SCALE GENOMIC DNA]</scope>
    <source>
        <strain evidence="1 2">120-4 pot B 10/14</strain>
    </source>
</reference>
<dbReference type="EMBL" id="CAJVQB010086370">
    <property type="protein sequence ID" value="CAG8847137.1"/>
    <property type="molecule type" value="Genomic_DNA"/>
</dbReference>
<keyword evidence="2" id="KW-1185">Reference proteome</keyword>
<evidence type="ECO:0000313" key="2">
    <source>
        <dbReference type="Proteomes" id="UP000789901"/>
    </source>
</evidence>
<gene>
    <name evidence="1" type="ORF">GMARGA_LOCUS38512</name>
</gene>